<evidence type="ECO:0000256" key="1">
    <source>
        <dbReference type="ARBA" id="ARBA00001947"/>
    </source>
</evidence>
<protein>
    <submittedName>
        <fullName evidence="2">Bacillithiol biosynthesis deacetylase BshB1</fullName>
    </submittedName>
</protein>
<organism evidence="2 3">
    <name type="scientific">Metabacillus sediminilitoris</name>
    <dbReference type="NCBI Taxonomy" id="2567941"/>
    <lineage>
        <taxon>Bacteria</taxon>
        <taxon>Bacillati</taxon>
        <taxon>Bacillota</taxon>
        <taxon>Bacilli</taxon>
        <taxon>Bacillales</taxon>
        <taxon>Bacillaceae</taxon>
        <taxon>Metabacillus</taxon>
    </lineage>
</organism>
<dbReference type="Proteomes" id="UP000310334">
    <property type="component" value="Unassembled WGS sequence"/>
</dbReference>
<dbReference type="GO" id="GO:0019213">
    <property type="term" value="F:deacetylase activity"/>
    <property type="evidence" value="ECO:0007669"/>
    <property type="project" value="InterPro"/>
</dbReference>
<comment type="cofactor">
    <cofactor evidence="1">
        <name>Zn(2+)</name>
        <dbReference type="ChEBI" id="CHEBI:29105"/>
    </cofactor>
</comment>
<dbReference type="EMBL" id="SSNT01000001">
    <property type="protein sequence ID" value="THF82819.1"/>
    <property type="molecule type" value="Genomic_DNA"/>
</dbReference>
<dbReference type="AlphaFoldDB" id="A0A4S4C4T7"/>
<proteinExistence type="predicted"/>
<reference evidence="2 3" key="1">
    <citation type="submission" date="2019-04" db="EMBL/GenBank/DDBJ databases">
        <title>Bacillus sediminilitoris sp. nov., isolated from a tidal flat sediment on the East China Sea.</title>
        <authorList>
            <person name="Wei Y."/>
            <person name="Mao H."/>
            <person name="Fang J."/>
        </authorList>
    </citation>
    <scope>NUCLEOTIDE SEQUENCE [LARGE SCALE GENOMIC DNA]</scope>
    <source>
        <strain evidence="2 3">DSL-17</strain>
    </source>
</reference>
<dbReference type="Pfam" id="PF02585">
    <property type="entry name" value="PIG-L"/>
    <property type="match status" value="1"/>
</dbReference>
<dbReference type="GO" id="GO:0071793">
    <property type="term" value="P:bacillithiol biosynthetic process"/>
    <property type="evidence" value="ECO:0007669"/>
    <property type="project" value="InterPro"/>
</dbReference>
<dbReference type="PANTHER" id="PTHR12993">
    <property type="entry name" value="N-ACETYLGLUCOSAMINYL-PHOSPHATIDYLINOSITOL DE-N-ACETYLASE-RELATED"/>
    <property type="match status" value="1"/>
</dbReference>
<evidence type="ECO:0000313" key="2">
    <source>
        <dbReference type="EMBL" id="THF82819.1"/>
    </source>
</evidence>
<dbReference type="NCBIfam" id="TIGR04001">
    <property type="entry name" value="thiol_BshB1"/>
    <property type="match status" value="1"/>
</dbReference>
<dbReference type="RefSeq" id="WP_136351061.1">
    <property type="nucleotide sequence ID" value="NZ_CP046266.1"/>
</dbReference>
<dbReference type="GO" id="GO:0016811">
    <property type="term" value="F:hydrolase activity, acting on carbon-nitrogen (but not peptide) bonds, in linear amides"/>
    <property type="evidence" value="ECO:0007669"/>
    <property type="project" value="TreeGrafter"/>
</dbReference>
<sequence length="236" mass="26418">MSKTLDILAIGAHPDDVEIGMGGTIAKYSKLGHKIGICDLTMAELSSNGTVSIRQQEAKRAGEILGITNRIQLQLPDRGLLLTEAAIKSIVTIIREYQPKIVFIPYFEDRHPDHGNCSRLVEEAVFSAGIKKYKDEMEQLPHRVQSTFYYMINGFHKPDFVIDISHTINQKLSSLRAYESQFEKSNGSTDTPLTNGYIESVENRERLFGKEVGVIYAEGFKTKKPILLSNDLLGDV</sequence>
<dbReference type="InterPro" id="IPR024078">
    <property type="entry name" value="LmbE-like_dom_sf"/>
</dbReference>
<dbReference type="OrthoDB" id="9778719at2"/>
<dbReference type="SUPFAM" id="SSF102588">
    <property type="entry name" value="LmbE-like"/>
    <property type="match status" value="1"/>
</dbReference>
<dbReference type="PANTHER" id="PTHR12993:SF30">
    <property type="entry name" value="N-ACETYL-ALPHA-D-GLUCOSAMINYL L-MALATE DEACETYLASE 1"/>
    <property type="match status" value="1"/>
</dbReference>
<evidence type="ECO:0000313" key="3">
    <source>
        <dbReference type="Proteomes" id="UP000310334"/>
    </source>
</evidence>
<comment type="caution">
    <text evidence="2">The sequence shown here is derived from an EMBL/GenBank/DDBJ whole genome shotgun (WGS) entry which is preliminary data.</text>
</comment>
<dbReference type="InterPro" id="IPR003737">
    <property type="entry name" value="GlcNAc_PI_deacetylase-related"/>
</dbReference>
<keyword evidence="3" id="KW-1185">Reference proteome</keyword>
<accession>A0A4S4C4T7</accession>
<gene>
    <name evidence="2" type="primary">bshB1</name>
    <name evidence="2" type="ORF">E6W99_00190</name>
</gene>
<dbReference type="Gene3D" id="3.40.50.10320">
    <property type="entry name" value="LmbE-like"/>
    <property type="match status" value="1"/>
</dbReference>
<dbReference type="InterPro" id="IPR023842">
    <property type="entry name" value="Bacillithiol_biosynth_BshB1"/>
</dbReference>
<name>A0A4S4C4T7_9BACI</name>